<protein>
    <submittedName>
        <fullName evidence="3">Uncharacterized protein</fullName>
    </submittedName>
</protein>
<dbReference type="VEuPathDB" id="FungiDB:BD410DRAFT_319352"/>
<proteinExistence type="predicted"/>
<sequence length="582" mass="55614">MKIPTSTSFVVATLAISSSSLAIPVADGPPQSPTPDVSATNSPRSAHTEQISQFAGRSPALRSGSGRRRSLPRRRSSHGSISKRQVPGAADPVTQPVSGGIVAQTLTGLGLNIFGARATPPSPPAGAPQPPTGAPAPPSGAPAPQGAPSPPGGAPAPATPPQGAPATPQGAPSPPGSAPAPAGAPAAPASPPAGAPTAPVKARALPDTPVSIIMPGGQVAQVPLSTLGSLLSGAAVPGPGAEIIQVISANGDAIPFSVAKGPLAAALSATPLNARSVPPTPNGTPDMASLAGSIVDVVTPNGIIPVKLPTDAVTNVGSGPAGQVVQVVGANGELIPIPLSEIVAGAAPAPVKPLAKGAPHVGPRGIPDITGKLPAPAYQIIEILGPDGPVPFKVPTSMLSGAPGAVTGMVGQVPGALPFGAVGGLTSAPGAVTGMVGQMSGSLPFNPLSEVPGAAGGLTGGMVGNTAGTVMGSLPVPMPVNPAQMMPGMFGGLQENPNGAEQPAASSKATVSPAPSDASSCTTCTDSSGPSPTMSSSTDGAPTSTPTGQVAAVVGPRDGLPLPAGMAAPTAPTPGDVPPLVQ</sequence>
<accession>A0A4Y7Q0H4</accession>
<evidence type="ECO:0000256" key="2">
    <source>
        <dbReference type="SAM" id="SignalP"/>
    </source>
</evidence>
<feature type="compositionally biased region" description="Polar residues" evidence="1">
    <location>
        <begin position="34"/>
        <end position="53"/>
    </location>
</feature>
<feature type="compositionally biased region" description="Basic residues" evidence="1">
    <location>
        <begin position="65"/>
        <end position="77"/>
    </location>
</feature>
<dbReference type="Proteomes" id="UP000294933">
    <property type="component" value="Unassembled WGS sequence"/>
</dbReference>
<feature type="region of interest" description="Disordered" evidence="1">
    <location>
        <begin position="114"/>
        <end position="201"/>
    </location>
</feature>
<reference evidence="3 4" key="1">
    <citation type="submission" date="2018-06" db="EMBL/GenBank/DDBJ databases">
        <title>A transcriptomic atlas of mushroom development highlights an independent origin of complex multicellularity.</title>
        <authorList>
            <consortium name="DOE Joint Genome Institute"/>
            <person name="Krizsan K."/>
            <person name="Almasi E."/>
            <person name="Merenyi Z."/>
            <person name="Sahu N."/>
            <person name="Viragh M."/>
            <person name="Koszo T."/>
            <person name="Mondo S."/>
            <person name="Kiss B."/>
            <person name="Balint B."/>
            <person name="Kues U."/>
            <person name="Barry K."/>
            <person name="Hegedus J.C."/>
            <person name="Henrissat B."/>
            <person name="Johnson J."/>
            <person name="Lipzen A."/>
            <person name="Ohm R."/>
            <person name="Nagy I."/>
            <person name="Pangilinan J."/>
            <person name="Yan J."/>
            <person name="Xiong Y."/>
            <person name="Grigoriev I.V."/>
            <person name="Hibbett D.S."/>
            <person name="Nagy L.G."/>
        </authorList>
    </citation>
    <scope>NUCLEOTIDE SEQUENCE [LARGE SCALE GENOMIC DNA]</scope>
    <source>
        <strain evidence="3 4">SZMC22713</strain>
    </source>
</reference>
<organism evidence="3 4">
    <name type="scientific">Rickenella mellea</name>
    <dbReference type="NCBI Taxonomy" id="50990"/>
    <lineage>
        <taxon>Eukaryota</taxon>
        <taxon>Fungi</taxon>
        <taxon>Dikarya</taxon>
        <taxon>Basidiomycota</taxon>
        <taxon>Agaricomycotina</taxon>
        <taxon>Agaricomycetes</taxon>
        <taxon>Hymenochaetales</taxon>
        <taxon>Rickenellaceae</taxon>
        <taxon>Rickenella</taxon>
    </lineage>
</organism>
<dbReference type="STRING" id="50990.A0A4Y7Q0H4"/>
<feature type="signal peptide" evidence="2">
    <location>
        <begin position="1"/>
        <end position="22"/>
    </location>
</feature>
<evidence type="ECO:0000313" key="3">
    <source>
        <dbReference type="EMBL" id="TDL20905.1"/>
    </source>
</evidence>
<feature type="region of interest" description="Disordered" evidence="1">
    <location>
        <begin position="487"/>
        <end position="582"/>
    </location>
</feature>
<keyword evidence="2" id="KW-0732">Signal</keyword>
<evidence type="ECO:0000256" key="1">
    <source>
        <dbReference type="SAM" id="MobiDB-lite"/>
    </source>
</evidence>
<dbReference type="PRINTS" id="PR01217">
    <property type="entry name" value="PRICHEXTENSN"/>
</dbReference>
<feature type="compositionally biased region" description="Polar residues" evidence="1">
    <location>
        <begin position="495"/>
        <end position="510"/>
    </location>
</feature>
<feature type="compositionally biased region" description="Pro residues" evidence="1">
    <location>
        <begin position="571"/>
        <end position="582"/>
    </location>
</feature>
<gene>
    <name evidence="3" type="ORF">BD410DRAFT_319352</name>
</gene>
<dbReference type="AlphaFoldDB" id="A0A4Y7Q0H4"/>
<feature type="compositionally biased region" description="Low complexity" evidence="1">
    <location>
        <begin position="514"/>
        <end position="540"/>
    </location>
</feature>
<feature type="chain" id="PRO_5021271150" evidence="2">
    <location>
        <begin position="23"/>
        <end position="582"/>
    </location>
</feature>
<feature type="compositionally biased region" description="Pro residues" evidence="1">
    <location>
        <begin position="120"/>
        <end position="163"/>
    </location>
</feature>
<dbReference type="EMBL" id="ML170184">
    <property type="protein sequence ID" value="TDL20905.1"/>
    <property type="molecule type" value="Genomic_DNA"/>
</dbReference>
<feature type="region of interest" description="Disordered" evidence="1">
    <location>
        <begin position="23"/>
        <end position="97"/>
    </location>
</feature>
<feature type="compositionally biased region" description="Low complexity" evidence="1">
    <location>
        <begin position="559"/>
        <end position="570"/>
    </location>
</feature>
<evidence type="ECO:0000313" key="4">
    <source>
        <dbReference type="Proteomes" id="UP000294933"/>
    </source>
</evidence>
<keyword evidence="4" id="KW-1185">Reference proteome</keyword>
<feature type="compositionally biased region" description="Low complexity" evidence="1">
    <location>
        <begin position="55"/>
        <end position="64"/>
    </location>
</feature>
<name>A0A4Y7Q0H4_9AGAM</name>